<dbReference type="Proteomes" id="UP000821845">
    <property type="component" value="Chromosome 3"/>
</dbReference>
<protein>
    <submittedName>
        <fullName evidence="1">Uncharacterized protein</fullName>
    </submittedName>
</protein>
<proteinExistence type="predicted"/>
<sequence length="841" mass="94105">MPLMSIHVHYFQIATFSETKLLYVVALTTFAAALLGVLVWFPSKVHNRNAPPGPRSSFFLGRFNLSAGRIPLDKAMEWFEKYGPIVSLKQGSVDVVMVSDYELIKELFWKPQLHYRPTTWGQSSREKGEMRNEEASHLCDFLASKQGCPVSSFSITHKCHINTMCRFLLGYRFDFDDPRFAPLQTALSGFRLQSAAAPVEHRAAWLRRIIVDRLWPSSVSASRHRLLTSLNTAVRVGEDVNFKTYTLLKDTVVVPNLMAVHRSRKLWKDPDTFNPSRFLRADGKTQTTRPEGLLTFSVGGDGTNAMWFVFVVMCVMFVVILFLAVFVFTEPELSEDEIEGDSGGGSGGQGTASGGSGSTLYKRDTASRVLMFDEMSVRKSLHIRESDMALLGKVDFAEHTKPSDQVKDGDHVLVFLFRPFLGGWSQTVGAFCTSGAAPGSVVAKLLLQCIVLLSNAGVVVDAVTCDNSTSNRSALNSLGFSGDINKVSTSFEHPVDPSEVIQVIIDPPHIFKCIRNNLLKAGKFLVEVHHSHYAALLDYEEQQAGLRAVPKLTKAHIRPNAFQKLSVRLAVQARNDNCSSTESTASAMDFYRSREECDELHDSKATSDFTKRLNGLFECLNSKRPEDVQYNEAQHIDTLKQNIEWLDRWQSYIQSLPKQKQFFFLSKPMCNALRMTLHSIVTLVQKLLKSGFRYVLVGNFGQDHLERFFGITRHVAGAGGQPTVQQFLFIYRLLSVNNLIRPPQRASVQGDGPRLLLKMQDLFKHKEPTSNQIDTLAILLDDKLLDPTECTQEVSSPESTKDCILDYLGGYVATKLAKISCKDCLKNTQELLPRAKCTDGN</sequence>
<dbReference type="EMBL" id="CM023483">
    <property type="protein sequence ID" value="KAH6936868.1"/>
    <property type="molecule type" value="Genomic_DNA"/>
</dbReference>
<gene>
    <name evidence="1" type="ORF">HPB50_023810</name>
</gene>
<organism evidence="1 2">
    <name type="scientific">Hyalomma asiaticum</name>
    <name type="common">Tick</name>
    <dbReference type="NCBI Taxonomy" id="266040"/>
    <lineage>
        <taxon>Eukaryota</taxon>
        <taxon>Metazoa</taxon>
        <taxon>Ecdysozoa</taxon>
        <taxon>Arthropoda</taxon>
        <taxon>Chelicerata</taxon>
        <taxon>Arachnida</taxon>
        <taxon>Acari</taxon>
        <taxon>Parasitiformes</taxon>
        <taxon>Ixodida</taxon>
        <taxon>Ixodoidea</taxon>
        <taxon>Ixodidae</taxon>
        <taxon>Hyalomminae</taxon>
        <taxon>Hyalomma</taxon>
    </lineage>
</organism>
<evidence type="ECO:0000313" key="2">
    <source>
        <dbReference type="Proteomes" id="UP000821845"/>
    </source>
</evidence>
<comment type="caution">
    <text evidence="1">The sequence shown here is derived from an EMBL/GenBank/DDBJ whole genome shotgun (WGS) entry which is preliminary data.</text>
</comment>
<evidence type="ECO:0000313" key="1">
    <source>
        <dbReference type="EMBL" id="KAH6936868.1"/>
    </source>
</evidence>
<reference evidence="1" key="1">
    <citation type="submission" date="2020-05" db="EMBL/GenBank/DDBJ databases">
        <title>Large-scale comparative analyses of tick genomes elucidate their genetic diversity and vector capacities.</title>
        <authorList>
            <person name="Jia N."/>
            <person name="Wang J."/>
            <person name="Shi W."/>
            <person name="Du L."/>
            <person name="Sun Y."/>
            <person name="Zhan W."/>
            <person name="Jiang J."/>
            <person name="Wang Q."/>
            <person name="Zhang B."/>
            <person name="Ji P."/>
            <person name="Sakyi L.B."/>
            <person name="Cui X."/>
            <person name="Yuan T."/>
            <person name="Jiang B."/>
            <person name="Yang W."/>
            <person name="Lam T.T.-Y."/>
            <person name="Chang Q."/>
            <person name="Ding S."/>
            <person name="Wang X."/>
            <person name="Zhu J."/>
            <person name="Ruan X."/>
            <person name="Zhao L."/>
            <person name="Wei J."/>
            <person name="Que T."/>
            <person name="Du C."/>
            <person name="Cheng J."/>
            <person name="Dai P."/>
            <person name="Han X."/>
            <person name="Huang E."/>
            <person name="Gao Y."/>
            <person name="Liu J."/>
            <person name="Shao H."/>
            <person name="Ye R."/>
            <person name="Li L."/>
            <person name="Wei W."/>
            <person name="Wang X."/>
            <person name="Wang C."/>
            <person name="Yang T."/>
            <person name="Huo Q."/>
            <person name="Li W."/>
            <person name="Guo W."/>
            <person name="Chen H."/>
            <person name="Zhou L."/>
            <person name="Ni X."/>
            <person name="Tian J."/>
            <person name="Zhou Y."/>
            <person name="Sheng Y."/>
            <person name="Liu T."/>
            <person name="Pan Y."/>
            <person name="Xia L."/>
            <person name="Li J."/>
            <person name="Zhao F."/>
            <person name="Cao W."/>
        </authorList>
    </citation>
    <scope>NUCLEOTIDE SEQUENCE</scope>
    <source>
        <strain evidence="1">Hyas-2018</strain>
    </source>
</reference>
<accession>A0ACB7SPT4</accession>
<keyword evidence="2" id="KW-1185">Reference proteome</keyword>
<name>A0ACB7SPT4_HYAAI</name>